<accession>A6G312</accession>
<dbReference type="Gene3D" id="3.30.200.20">
    <property type="entry name" value="Phosphorylase Kinase, domain 1"/>
    <property type="match status" value="1"/>
</dbReference>
<feature type="compositionally biased region" description="Pro residues" evidence="5">
    <location>
        <begin position="333"/>
        <end position="371"/>
    </location>
</feature>
<evidence type="ECO:0000256" key="5">
    <source>
        <dbReference type="SAM" id="MobiDB-lite"/>
    </source>
</evidence>
<proteinExistence type="predicted"/>
<dbReference type="EMBL" id="ABCS01000017">
    <property type="protein sequence ID" value="EDM79637.1"/>
    <property type="molecule type" value="Genomic_DNA"/>
</dbReference>
<feature type="compositionally biased region" description="Pro residues" evidence="5">
    <location>
        <begin position="402"/>
        <end position="418"/>
    </location>
</feature>
<evidence type="ECO:0000313" key="8">
    <source>
        <dbReference type="Proteomes" id="UP000005801"/>
    </source>
</evidence>
<dbReference type="InterPro" id="IPR011009">
    <property type="entry name" value="Kinase-like_dom_sf"/>
</dbReference>
<protein>
    <submittedName>
        <fullName evidence="7">Serine/threonine protein kinase</fullName>
    </submittedName>
</protein>
<evidence type="ECO:0000256" key="2">
    <source>
        <dbReference type="ARBA" id="ARBA00022741"/>
    </source>
</evidence>
<evidence type="ECO:0000256" key="4">
    <source>
        <dbReference type="ARBA" id="ARBA00022840"/>
    </source>
</evidence>
<comment type="caution">
    <text evidence="7">The sequence shown here is derived from an EMBL/GenBank/DDBJ whole genome shotgun (WGS) entry which is preliminary data.</text>
</comment>
<feature type="domain" description="Protein kinase" evidence="6">
    <location>
        <begin position="10"/>
        <end position="285"/>
    </location>
</feature>
<dbReference type="PROSITE" id="PS50011">
    <property type="entry name" value="PROTEIN_KINASE_DOM"/>
    <property type="match status" value="1"/>
</dbReference>
<organism evidence="7 8">
    <name type="scientific">Plesiocystis pacifica SIR-1</name>
    <dbReference type="NCBI Taxonomy" id="391625"/>
    <lineage>
        <taxon>Bacteria</taxon>
        <taxon>Pseudomonadati</taxon>
        <taxon>Myxococcota</taxon>
        <taxon>Polyangia</taxon>
        <taxon>Nannocystales</taxon>
        <taxon>Nannocystaceae</taxon>
        <taxon>Plesiocystis</taxon>
    </lineage>
</organism>
<keyword evidence="2" id="KW-0547">Nucleotide-binding</keyword>
<gene>
    <name evidence="7" type="ORF">PPSIR1_16285</name>
</gene>
<evidence type="ECO:0000313" key="7">
    <source>
        <dbReference type="EMBL" id="EDM79637.1"/>
    </source>
</evidence>
<evidence type="ECO:0000259" key="6">
    <source>
        <dbReference type="PROSITE" id="PS50011"/>
    </source>
</evidence>
<reference evidence="7 8" key="1">
    <citation type="submission" date="2007-06" db="EMBL/GenBank/DDBJ databases">
        <authorList>
            <person name="Shimkets L."/>
            <person name="Ferriera S."/>
            <person name="Johnson J."/>
            <person name="Kravitz S."/>
            <person name="Beeson K."/>
            <person name="Sutton G."/>
            <person name="Rogers Y.-H."/>
            <person name="Friedman R."/>
            <person name="Frazier M."/>
            <person name="Venter J.C."/>
        </authorList>
    </citation>
    <scope>NUCLEOTIDE SEQUENCE [LARGE SCALE GENOMIC DNA]</scope>
    <source>
        <strain evidence="7 8">SIR-1</strain>
    </source>
</reference>
<dbReference type="GO" id="GO:0004674">
    <property type="term" value="F:protein serine/threonine kinase activity"/>
    <property type="evidence" value="ECO:0007669"/>
    <property type="project" value="UniProtKB-KW"/>
</dbReference>
<dbReference type="GO" id="GO:0005524">
    <property type="term" value="F:ATP binding"/>
    <property type="evidence" value="ECO:0007669"/>
    <property type="project" value="UniProtKB-KW"/>
</dbReference>
<keyword evidence="3 7" id="KW-0418">Kinase</keyword>
<dbReference type="InterPro" id="IPR000719">
    <property type="entry name" value="Prot_kinase_dom"/>
</dbReference>
<dbReference type="PANTHER" id="PTHR43289:SF6">
    <property type="entry name" value="SERINE_THREONINE-PROTEIN KINASE NEKL-3"/>
    <property type="match status" value="1"/>
</dbReference>
<keyword evidence="1" id="KW-0808">Transferase</keyword>
<name>A6G312_9BACT</name>
<dbReference type="AlphaFoldDB" id="A6G312"/>
<dbReference type="Pfam" id="PF00069">
    <property type="entry name" value="Pkinase"/>
    <property type="match status" value="1"/>
</dbReference>
<sequence length="424" mass="46532">MDLPKKLAKYEILGRIALGGMAEVYKAVSRGVEGFEKVVAIKRILPHVAEDEEFITMFKDEARIAAQLQHSNIASIYELGSEDESFYIVLEYVPGRDLRSIFELGRSSKRPMPLAQACYIIMQVCEGLEYAHNKKDRHGRPLGLIHRDVSPPNILVSYEGEVKLIDFGVAKAAGRASQTQAGILKGKFGYMSPEQVRGATIDRRSDVFSLGAVLWEILCNQRLFQAETDFATLEKVRTVNVDPPSRINPAVPTKLEQIVMRSLHADLNQRYQTAAEFHDALQAFMFEEGLFYSRKNLAEWMQQNFAKEIEAEKQRARQVPPPAPANKPKKAMSPPPGNRPPPPPPGGKKKPPPPPGKRPPPPSGGPPPPGGKRPGGRPRAKTMVMTNQKADIPGMGKKAPPRPKPAPRPVAKPKPAAPAPAGGG</sequence>
<keyword evidence="8" id="KW-1185">Reference proteome</keyword>
<feature type="region of interest" description="Disordered" evidence="5">
    <location>
        <begin position="312"/>
        <end position="424"/>
    </location>
</feature>
<dbReference type="CDD" id="cd14014">
    <property type="entry name" value="STKc_PknB_like"/>
    <property type="match status" value="1"/>
</dbReference>
<evidence type="ECO:0000256" key="3">
    <source>
        <dbReference type="ARBA" id="ARBA00022777"/>
    </source>
</evidence>
<evidence type="ECO:0000256" key="1">
    <source>
        <dbReference type="ARBA" id="ARBA00022679"/>
    </source>
</evidence>
<dbReference type="SUPFAM" id="SSF56112">
    <property type="entry name" value="Protein kinase-like (PK-like)"/>
    <property type="match status" value="1"/>
</dbReference>
<feature type="non-terminal residue" evidence="7">
    <location>
        <position position="424"/>
    </location>
</feature>
<dbReference type="Proteomes" id="UP000005801">
    <property type="component" value="Unassembled WGS sequence"/>
</dbReference>
<dbReference type="PANTHER" id="PTHR43289">
    <property type="entry name" value="MITOGEN-ACTIVATED PROTEIN KINASE KINASE KINASE 20-RELATED"/>
    <property type="match status" value="1"/>
</dbReference>
<keyword evidence="4" id="KW-0067">ATP-binding</keyword>
<dbReference type="eggNOG" id="COG0515">
    <property type="taxonomic scope" value="Bacteria"/>
</dbReference>
<dbReference type="STRING" id="391625.PPSIR1_16285"/>
<dbReference type="Gene3D" id="1.10.510.10">
    <property type="entry name" value="Transferase(Phosphotransferase) domain 1"/>
    <property type="match status" value="1"/>
</dbReference>
<keyword evidence="7" id="KW-0723">Serine/threonine-protein kinase</keyword>